<dbReference type="Gene3D" id="3.60.21.10">
    <property type="match status" value="1"/>
</dbReference>
<keyword evidence="8" id="KW-1185">Reference proteome</keyword>
<evidence type="ECO:0000256" key="4">
    <source>
        <dbReference type="RuleBase" id="RU004273"/>
    </source>
</evidence>
<dbReference type="PANTHER" id="PTHR45668:SF6">
    <property type="entry name" value="SERINE_THREONINE-PROTEIN PHOSPHATASE"/>
    <property type="match status" value="1"/>
</dbReference>
<dbReference type="Proteomes" id="UP000030645">
    <property type="component" value="Unassembled WGS sequence"/>
</dbReference>
<reference evidence="8" key="1">
    <citation type="submission" date="2013-01" db="EMBL/GenBank/DDBJ databases">
        <title>Draft Genome Sequence of a Mulberry Tree, Morus notabilis C.K. Schneid.</title>
        <authorList>
            <person name="He N."/>
            <person name="Zhao S."/>
        </authorList>
    </citation>
    <scope>NUCLEOTIDE SEQUENCE</scope>
</reference>
<organism evidence="7 8">
    <name type="scientific">Morus notabilis</name>
    <dbReference type="NCBI Taxonomy" id="981085"/>
    <lineage>
        <taxon>Eukaryota</taxon>
        <taxon>Viridiplantae</taxon>
        <taxon>Streptophyta</taxon>
        <taxon>Embryophyta</taxon>
        <taxon>Tracheophyta</taxon>
        <taxon>Spermatophyta</taxon>
        <taxon>Magnoliopsida</taxon>
        <taxon>eudicotyledons</taxon>
        <taxon>Gunneridae</taxon>
        <taxon>Pentapetalae</taxon>
        <taxon>rosids</taxon>
        <taxon>fabids</taxon>
        <taxon>Rosales</taxon>
        <taxon>Moraceae</taxon>
        <taxon>Moreae</taxon>
        <taxon>Morus</taxon>
    </lineage>
</organism>
<dbReference type="InterPro" id="IPR051134">
    <property type="entry name" value="PPP_phosphatase"/>
</dbReference>
<evidence type="ECO:0000259" key="6">
    <source>
        <dbReference type="PROSITE" id="PS00125"/>
    </source>
</evidence>
<feature type="region of interest" description="Disordered" evidence="5">
    <location>
        <begin position="150"/>
        <end position="190"/>
    </location>
</feature>
<dbReference type="SMART" id="SM00156">
    <property type="entry name" value="PP2Ac"/>
    <property type="match status" value="1"/>
</dbReference>
<dbReference type="EC" id="3.1.3.16" evidence="4"/>
<gene>
    <name evidence="7" type="ORF">L484_005119</name>
</gene>
<dbReference type="PRINTS" id="PR00114">
    <property type="entry name" value="STPHPHTASE"/>
</dbReference>
<keyword evidence="3" id="KW-0464">Manganese</keyword>
<evidence type="ECO:0000313" key="7">
    <source>
        <dbReference type="EMBL" id="EXC09163.1"/>
    </source>
</evidence>
<dbReference type="AlphaFoldDB" id="W9RTW1"/>
<dbReference type="InterPro" id="IPR029052">
    <property type="entry name" value="Metallo-depent_PP-like"/>
</dbReference>
<dbReference type="STRING" id="981085.W9RTW1"/>
<comment type="cofactor">
    <cofactor evidence="1">
        <name>Mn(2+)</name>
        <dbReference type="ChEBI" id="CHEBI:29035"/>
    </cofactor>
</comment>
<evidence type="ECO:0000256" key="5">
    <source>
        <dbReference type="SAM" id="MobiDB-lite"/>
    </source>
</evidence>
<comment type="catalytic activity">
    <reaction evidence="4">
        <text>O-phospho-L-threonyl-[protein] + H2O = L-threonyl-[protein] + phosphate</text>
        <dbReference type="Rhea" id="RHEA:47004"/>
        <dbReference type="Rhea" id="RHEA-COMP:11060"/>
        <dbReference type="Rhea" id="RHEA-COMP:11605"/>
        <dbReference type="ChEBI" id="CHEBI:15377"/>
        <dbReference type="ChEBI" id="CHEBI:30013"/>
        <dbReference type="ChEBI" id="CHEBI:43474"/>
        <dbReference type="ChEBI" id="CHEBI:61977"/>
        <dbReference type="EC" id="3.1.3.16"/>
    </reaction>
</comment>
<dbReference type="PANTHER" id="PTHR45668">
    <property type="entry name" value="SERINE/THREONINE-PROTEIN PHOSPHATASE 5-RELATED"/>
    <property type="match status" value="1"/>
</dbReference>
<feature type="domain" description="Serine/threonine specific protein phosphatases" evidence="6">
    <location>
        <begin position="323"/>
        <end position="328"/>
    </location>
</feature>
<dbReference type="GO" id="GO:0046872">
    <property type="term" value="F:metal ion binding"/>
    <property type="evidence" value="ECO:0007669"/>
    <property type="project" value="UniProtKB-KW"/>
</dbReference>
<dbReference type="EMBL" id="KE345606">
    <property type="protein sequence ID" value="EXC09163.1"/>
    <property type="molecule type" value="Genomic_DNA"/>
</dbReference>
<name>W9RTW1_9ROSA</name>
<protein>
    <recommendedName>
        <fullName evidence="4">Serine/threonine-protein phosphatase</fullName>
        <ecNumber evidence="4">3.1.3.16</ecNumber>
    </recommendedName>
</protein>
<sequence length="667" mass="73037">MDDEHSRSVLRMKEIASSVVTKRAKISTTRRGEPAVSVNGVDTETVESGAGLALTLSNKDVDIGGLHKSLFGNEVWEVKTQTGNEDAQGENQGNIMIEPSVTGNGDVRGGGEEGRTLVDEAITACNEEQIGQTEGMMFDNMELEVEDLLGTEDGQNGKQETFNRASEPRNESSKQQVRKSPPPSPVPLSFMWPADGNITLDWVKNMMATLDQASKKVPLSEFRSVMPISVVDELINAASSTLSKEPNCVEVDCHGEASRVVLVGDIHGQFHDLLNLFDLAGLPSENQFYVFNGDYVDRGAWGLEVFLVLLAWKVLMPGRVYLLRGNHETAFCTTVYGFEQEVKTKYGDLGETVYKKCLECFKELPLASIISSCVYTTHGGLFRSMQVGPLRRSKRKRVLELGSLEDLSKVNRFLVDASDEVPSILTDVLWSDPSKEDGLVENEGRGMGLSWGPDCTENFLKQSKLKLIIRSHQGPDARVGQDDFGDMLNGYSLDHVGESGKLYTLFSAPNYPQTSTDGFSSSQTTSPAWITSKVDFEAMGISNPPSWSISLADNAGGTKDVQVSRAPTAAGLPLPSDLPVRKPFMAARHIQYLLSGVEKSRFNMQEPHKAAFEYLFELVAALKHMLSTSVIESKSQGSAEKGRGPNENEGQKQNSLVNFKPKENTSA</sequence>
<dbReference type="SUPFAM" id="SSF56300">
    <property type="entry name" value="Metallo-dependent phosphatases"/>
    <property type="match status" value="1"/>
</dbReference>
<evidence type="ECO:0000256" key="3">
    <source>
        <dbReference type="ARBA" id="ARBA00023211"/>
    </source>
</evidence>
<dbReference type="InterPro" id="IPR006186">
    <property type="entry name" value="Ser/Thr-sp_prot-phosphatase"/>
</dbReference>
<feature type="compositionally biased region" description="Polar residues" evidence="5">
    <location>
        <begin position="83"/>
        <end position="94"/>
    </location>
</feature>
<accession>W9RTW1</accession>
<evidence type="ECO:0000256" key="2">
    <source>
        <dbReference type="ARBA" id="ARBA00022723"/>
    </source>
</evidence>
<feature type="region of interest" description="Disordered" evidence="5">
    <location>
        <begin position="83"/>
        <end position="109"/>
    </location>
</feature>
<feature type="region of interest" description="Disordered" evidence="5">
    <location>
        <begin position="632"/>
        <end position="667"/>
    </location>
</feature>
<dbReference type="GO" id="GO:0004722">
    <property type="term" value="F:protein serine/threonine phosphatase activity"/>
    <property type="evidence" value="ECO:0007669"/>
    <property type="project" value="UniProtKB-EC"/>
</dbReference>
<feature type="compositionally biased region" description="Polar residues" evidence="5">
    <location>
        <begin position="153"/>
        <end position="164"/>
    </location>
</feature>
<feature type="compositionally biased region" description="Basic and acidic residues" evidence="5">
    <location>
        <begin position="640"/>
        <end position="650"/>
    </location>
</feature>
<dbReference type="Pfam" id="PF00149">
    <property type="entry name" value="Metallophos"/>
    <property type="match status" value="1"/>
</dbReference>
<comment type="similarity">
    <text evidence="4">Belongs to the PPP phosphatase family.</text>
</comment>
<dbReference type="eggNOG" id="KOG0376">
    <property type="taxonomic scope" value="Eukaryota"/>
</dbReference>
<keyword evidence="4" id="KW-0378">Hydrolase</keyword>
<dbReference type="InterPro" id="IPR004843">
    <property type="entry name" value="Calcineurin-like_PHP"/>
</dbReference>
<evidence type="ECO:0000256" key="1">
    <source>
        <dbReference type="ARBA" id="ARBA00001936"/>
    </source>
</evidence>
<dbReference type="PROSITE" id="PS00125">
    <property type="entry name" value="SER_THR_PHOSPHATASE"/>
    <property type="match status" value="1"/>
</dbReference>
<proteinExistence type="inferred from homology"/>
<keyword evidence="2" id="KW-0479">Metal-binding</keyword>
<evidence type="ECO:0000313" key="8">
    <source>
        <dbReference type="Proteomes" id="UP000030645"/>
    </source>
</evidence>